<evidence type="ECO:0000313" key="2">
    <source>
        <dbReference type="Proteomes" id="UP000015104"/>
    </source>
</evidence>
<proteinExistence type="predicted"/>
<reference evidence="2" key="1">
    <citation type="submission" date="2011-08" db="EMBL/GenBank/DDBJ databases">
        <authorList>
            <person name="Rombauts S."/>
        </authorList>
    </citation>
    <scope>NUCLEOTIDE SEQUENCE</scope>
    <source>
        <strain evidence="2">London</strain>
    </source>
</reference>
<keyword evidence="2" id="KW-1185">Reference proteome</keyword>
<name>T1L3X2_TETUR</name>
<dbReference type="AlphaFoldDB" id="T1L3X2"/>
<organism evidence="1 2">
    <name type="scientific">Tetranychus urticae</name>
    <name type="common">Two-spotted spider mite</name>
    <dbReference type="NCBI Taxonomy" id="32264"/>
    <lineage>
        <taxon>Eukaryota</taxon>
        <taxon>Metazoa</taxon>
        <taxon>Ecdysozoa</taxon>
        <taxon>Arthropoda</taxon>
        <taxon>Chelicerata</taxon>
        <taxon>Arachnida</taxon>
        <taxon>Acari</taxon>
        <taxon>Acariformes</taxon>
        <taxon>Trombidiformes</taxon>
        <taxon>Prostigmata</taxon>
        <taxon>Eleutherengona</taxon>
        <taxon>Raphignathae</taxon>
        <taxon>Tetranychoidea</taxon>
        <taxon>Tetranychidae</taxon>
        <taxon>Tetranychus</taxon>
    </lineage>
</organism>
<dbReference type="HOGENOM" id="CLU_3415460_0_0_1"/>
<accession>T1L3X2</accession>
<dbReference type="EMBL" id="CAEY01001062">
    <property type="status" value="NOT_ANNOTATED_CDS"/>
    <property type="molecule type" value="Genomic_DNA"/>
</dbReference>
<reference evidence="1" key="2">
    <citation type="submission" date="2015-06" db="UniProtKB">
        <authorList>
            <consortium name="EnsemblMetazoa"/>
        </authorList>
    </citation>
    <scope>IDENTIFICATION</scope>
</reference>
<evidence type="ECO:0000313" key="1">
    <source>
        <dbReference type="EnsemblMetazoa" id="tetur37g00010.1"/>
    </source>
</evidence>
<dbReference type="Proteomes" id="UP000015104">
    <property type="component" value="Unassembled WGS sequence"/>
</dbReference>
<dbReference type="EnsemblMetazoa" id="tetur37g00010.1">
    <property type="protein sequence ID" value="tetur37g00010.1"/>
    <property type="gene ID" value="tetur37g00010"/>
</dbReference>
<sequence>MHTMINKQSYLTSNWESCDFKDEETIS</sequence>
<protein>
    <submittedName>
        <fullName evidence="1">Uncharacterized protein</fullName>
    </submittedName>
</protein>